<protein>
    <submittedName>
        <fullName evidence="4">Cellulose-binding protein</fullName>
    </submittedName>
</protein>
<dbReference type="PANTHER" id="PTHR30383">
    <property type="entry name" value="THIOESTERASE 1/PROTEASE 1/LYSOPHOSPHOLIPASE L1"/>
    <property type="match status" value="1"/>
</dbReference>
<proteinExistence type="predicted"/>
<keyword evidence="2" id="KW-0732">Signal</keyword>
<dbReference type="CDD" id="cd01833">
    <property type="entry name" value="XynB_like"/>
    <property type="match status" value="1"/>
</dbReference>
<dbReference type="GO" id="GO:0004622">
    <property type="term" value="F:phosphatidylcholine lysophospholipase activity"/>
    <property type="evidence" value="ECO:0007669"/>
    <property type="project" value="TreeGrafter"/>
</dbReference>
<gene>
    <name evidence="4" type="ORF">HELGO_WM8321</name>
</gene>
<dbReference type="PROSITE" id="PS51257">
    <property type="entry name" value="PROKAR_LIPOPROTEIN"/>
    <property type="match status" value="1"/>
</dbReference>
<name>A0A6S6U5B7_9GAMM</name>
<feature type="region of interest" description="Disordered" evidence="1">
    <location>
        <begin position="25"/>
        <end position="62"/>
    </location>
</feature>
<dbReference type="Gene3D" id="3.40.50.1110">
    <property type="entry name" value="SGNH hydrolase"/>
    <property type="match status" value="1"/>
</dbReference>
<dbReference type="InterPro" id="IPR013830">
    <property type="entry name" value="SGNH_hydro"/>
</dbReference>
<dbReference type="Pfam" id="PF13472">
    <property type="entry name" value="Lipase_GDSL_2"/>
    <property type="match status" value="1"/>
</dbReference>
<organism evidence="4">
    <name type="scientific">uncultured Thiotrichaceae bacterium</name>
    <dbReference type="NCBI Taxonomy" id="298394"/>
    <lineage>
        <taxon>Bacteria</taxon>
        <taxon>Pseudomonadati</taxon>
        <taxon>Pseudomonadota</taxon>
        <taxon>Gammaproteobacteria</taxon>
        <taxon>Thiotrichales</taxon>
        <taxon>Thiotrichaceae</taxon>
        <taxon>environmental samples</taxon>
    </lineage>
</organism>
<dbReference type="AlphaFoldDB" id="A0A6S6U5B7"/>
<evidence type="ECO:0000313" key="4">
    <source>
        <dbReference type="EMBL" id="CAA6826915.1"/>
    </source>
</evidence>
<feature type="domain" description="SGNH hydrolase-type esterase" evidence="3">
    <location>
        <begin position="161"/>
        <end position="343"/>
    </location>
</feature>
<accession>A0A6S6U5B7</accession>
<evidence type="ECO:0000256" key="1">
    <source>
        <dbReference type="SAM" id="MobiDB-lite"/>
    </source>
</evidence>
<reference evidence="4" key="1">
    <citation type="submission" date="2020-01" db="EMBL/GenBank/DDBJ databases">
        <authorList>
            <person name="Meier V. D."/>
            <person name="Meier V D."/>
        </authorList>
    </citation>
    <scope>NUCLEOTIDE SEQUENCE</scope>
    <source>
        <strain evidence="4">HLG_WM_MAG_07</strain>
    </source>
</reference>
<sequence length="361" mass="39783">MITNRNTRLVAWVLPLFLSACGGEGNSANSNSPPPTPVSQTTTNTNPAGNTPTALPPPSVDNADFSLRRSTAIDSEVGQLTVNGTYSTKKLYYKDSQQEVSEFIIDNNEAIILKIMPDSSTDQYQFNAVYFSEDGSSQVSAEVTISIYADFQGQTAKVLPLGDSITHGYNSISYRYRLKQKTLDDSSVNIDFIGSQNRPSIFSDTQHDGFSGYRTDEILYGTGGTASLAIRLDNMSIPDMVLIHAGTNDMLQNYSVNHAVDHIRETIDVLRQRNPNITILLGQIVPTGNNDTNESIADLNDRLASLGSSMYTDYSPIILVNHYSDFYNSDLSDGIHPNQSGEEKMAERWFNAMLPLFDGYH</sequence>
<dbReference type="InterPro" id="IPR051532">
    <property type="entry name" value="Ester_Hydrolysis_Enzymes"/>
</dbReference>
<evidence type="ECO:0000259" key="3">
    <source>
        <dbReference type="Pfam" id="PF13472"/>
    </source>
</evidence>
<dbReference type="PANTHER" id="PTHR30383:SF5">
    <property type="entry name" value="SGNH HYDROLASE-TYPE ESTERASE DOMAIN-CONTAINING PROTEIN"/>
    <property type="match status" value="1"/>
</dbReference>
<feature type="signal peptide" evidence="2">
    <location>
        <begin position="1"/>
        <end position="22"/>
    </location>
</feature>
<dbReference type="InterPro" id="IPR036514">
    <property type="entry name" value="SGNH_hydro_sf"/>
</dbReference>
<dbReference type="EMBL" id="CACVAY010000139">
    <property type="protein sequence ID" value="CAA6826915.1"/>
    <property type="molecule type" value="Genomic_DNA"/>
</dbReference>
<evidence type="ECO:0000256" key="2">
    <source>
        <dbReference type="SAM" id="SignalP"/>
    </source>
</evidence>
<feature type="chain" id="PRO_5028460008" evidence="2">
    <location>
        <begin position="23"/>
        <end position="361"/>
    </location>
</feature>
<dbReference type="SUPFAM" id="SSF52266">
    <property type="entry name" value="SGNH hydrolase"/>
    <property type="match status" value="1"/>
</dbReference>
<feature type="compositionally biased region" description="Low complexity" evidence="1">
    <location>
        <begin position="38"/>
        <end position="53"/>
    </location>
</feature>